<name>A0AAV3PDF4_LITER</name>
<gene>
    <name evidence="1" type="ORF">LIER_08802</name>
</gene>
<proteinExistence type="predicted"/>
<keyword evidence="2" id="KW-1185">Reference proteome</keyword>
<comment type="caution">
    <text evidence="1">The sequence shown here is derived from an EMBL/GenBank/DDBJ whole genome shotgun (WGS) entry which is preliminary data.</text>
</comment>
<organism evidence="1 2">
    <name type="scientific">Lithospermum erythrorhizon</name>
    <name type="common">Purple gromwell</name>
    <name type="synonym">Lithospermum officinale var. erythrorhizon</name>
    <dbReference type="NCBI Taxonomy" id="34254"/>
    <lineage>
        <taxon>Eukaryota</taxon>
        <taxon>Viridiplantae</taxon>
        <taxon>Streptophyta</taxon>
        <taxon>Embryophyta</taxon>
        <taxon>Tracheophyta</taxon>
        <taxon>Spermatophyta</taxon>
        <taxon>Magnoliopsida</taxon>
        <taxon>eudicotyledons</taxon>
        <taxon>Gunneridae</taxon>
        <taxon>Pentapetalae</taxon>
        <taxon>asterids</taxon>
        <taxon>lamiids</taxon>
        <taxon>Boraginales</taxon>
        <taxon>Boraginaceae</taxon>
        <taxon>Boraginoideae</taxon>
        <taxon>Lithospermeae</taxon>
        <taxon>Lithospermum</taxon>
    </lineage>
</organism>
<protein>
    <submittedName>
        <fullName evidence="1">Uncharacterized protein</fullName>
    </submittedName>
</protein>
<evidence type="ECO:0000313" key="1">
    <source>
        <dbReference type="EMBL" id="GAA0149684.1"/>
    </source>
</evidence>
<reference evidence="1 2" key="1">
    <citation type="submission" date="2024-01" db="EMBL/GenBank/DDBJ databases">
        <title>The complete chloroplast genome sequence of Lithospermum erythrorhizon: insights into the phylogenetic relationship among Boraginaceae species and the maternal lineages of purple gromwells.</title>
        <authorList>
            <person name="Okada T."/>
            <person name="Watanabe K."/>
        </authorList>
    </citation>
    <scope>NUCLEOTIDE SEQUENCE [LARGE SCALE GENOMIC DNA]</scope>
</reference>
<sequence length="162" mass="18835">MRFCNINEAYIPDRVTRQFGRVQGIPGNPIIHVPPYVLSTNPRSYKKKYGNQDFLWEGRTTIHRFRPHEFGLLVGDSPEFSVPHYLQWYEECSYVRVSNPAHKAAPEDDDDLGDTLATVHSHDTHDWHEVQLIVLSRMGEDDPDLLVEGYQRLHDLLVRRGL</sequence>
<evidence type="ECO:0000313" key="2">
    <source>
        <dbReference type="Proteomes" id="UP001454036"/>
    </source>
</evidence>
<dbReference type="EMBL" id="BAABME010001449">
    <property type="protein sequence ID" value="GAA0149684.1"/>
    <property type="molecule type" value="Genomic_DNA"/>
</dbReference>
<accession>A0AAV3PDF4</accession>
<dbReference type="Proteomes" id="UP001454036">
    <property type="component" value="Unassembled WGS sequence"/>
</dbReference>
<dbReference type="AlphaFoldDB" id="A0AAV3PDF4"/>